<dbReference type="InterPro" id="IPR003751">
    <property type="entry name" value="CsrA"/>
</dbReference>
<dbReference type="SUPFAM" id="SSF117130">
    <property type="entry name" value="CsrA-like"/>
    <property type="match status" value="1"/>
</dbReference>
<dbReference type="Proteomes" id="UP000184694">
    <property type="component" value="Unassembled WGS sequence"/>
</dbReference>
<evidence type="ECO:0000256" key="4">
    <source>
        <dbReference type="ARBA" id="ARBA00022884"/>
    </source>
</evidence>
<comment type="subcellular location">
    <subcellularLocation>
        <location evidence="5">Cytoplasm</location>
    </subcellularLocation>
</comment>
<dbReference type="GO" id="GO:1902208">
    <property type="term" value="P:regulation of bacterial-type flagellum assembly"/>
    <property type="evidence" value="ECO:0007669"/>
    <property type="project" value="UniProtKB-UniRule"/>
</dbReference>
<dbReference type="PANTHER" id="PTHR34984:SF1">
    <property type="entry name" value="CARBON STORAGE REGULATOR"/>
    <property type="match status" value="1"/>
</dbReference>
<dbReference type="NCBIfam" id="TIGR00202">
    <property type="entry name" value="csrA"/>
    <property type="match status" value="1"/>
</dbReference>
<dbReference type="InterPro" id="IPR036107">
    <property type="entry name" value="CsrA_sf"/>
</dbReference>
<name>A0A1N6J4N5_9BACT</name>
<keyword evidence="3 5" id="KW-0810">Translation regulation</keyword>
<protein>
    <recommendedName>
        <fullName evidence="5">Translational regulator CsrA</fullName>
    </recommendedName>
</protein>
<evidence type="ECO:0000313" key="6">
    <source>
        <dbReference type="EMBL" id="SIO39221.1"/>
    </source>
</evidence>
<keyword evidence="4 5" id="KW-0694">RNA-binding</keyword>
<dbReference type="GO" id="GO:0006402">
    <property type="term" value="P:mRNA catabolic process"/>
    <property type="evidence" value="ECO:0007669"/>
    <property type="project" value="InterPro"/>
</dbReference>
<evidence type="ECO:0000256" key="2">
    <source>
        <dbReference type="ARBA" id="ARBA00022491"/>
    </source>
</evidence>
<dbReference type="EMBL" id="FSRG01000008">
    <property type="protein sequence ID" value="SIO39221.1"/>
    <property type="molecule type" value="Genomic_DNA"/>
</dbReference>
<evidence type="ECO:0000256" key="1">
    <source>
        <dbReference type="ARBA" id="ARBA00022490"/>
    </source>
</evidence>
<evidence type="ECO:0000313" key="7">
    <source>
        <dbReference type="Proteomes" id="UP000184694"/>
    </source>
</evidence>
<gene>
    <name evidence="5" type="primary">csrA</name>
    <name evidence="6" type="ORF">SAMN02745161_3150</name>
</gene>
<reference evidence="7" key="1">
    <citation type="submission" date="2016-11" db="EMBL/GenBank/DDBJ databases">
        <authorList>
            <person name="Varghese N."/>
            <person name="Submissions S."/>
        </authorList>
    </citation>
    <scope>NUCLEOTIDE SEQUENCE [LARGE SCALE GENOMIC DNA]</scope>
    <source>
        <strain evidence="7">DSM 17456</strain>
    </source>
</reference>
<dbReference type="OrthoDB" id="9809061at2"/>
<organism evidence="6 7">
    <name type="scientific">Halodesulfovibrio marinisediminis DSM 17456</name>
    <dbReference type="NCBI Taxonomy" id="1121457"/>
    <lineage>
        <taxon>Bacteria</taxon>
        <taxon>Pseudomonadati</taxon>
        <taxon>Thermodesulfobacteriota</taxon>
        <taxon>Desulfovibrionia</taxon>
        <taxon>Desulfovibrionales</taxon>
        <taxon>Desulfovibrionaceae</taxon>
        <taxon>Halodesulfovibrio</taxon>
    </lineage>
</organism>
<comment type="function">
    <text evidence="5">A translational regulator that binds mRNA to regulate translation initiation and/or mRNA stability. Usually binds in the 5'-UTR at or near the Shine-Dalgarno sequence preventing ribosome-binding, thus repressing translation. Its main target seems to be the major flagellin gene, while its function is anatagonized by FliW.</text>
</comment>
<evidence type="ECO:0000256" key="3">
    <source>
        <dbReference type="ARBA" id="ARBA00022845"/>
    </source>
</evidence>
<dbReference type="HAMAP" id="MF_00167">
    <property type="entry name" value="CsrA"/>
    <property type="match status" value="1"/>
</dbReference>
<dbReference type="GO" id="GO:0005829">
    <property type="term" value="C:cytosol"/>
    <property type="evidence" value="ECO:0007669"/>
    <property type="project" value="TreeGrafter"/>
</dbReference>
<dbReference type="Gene3D" id="2.60.40.4380">
    <property type="entry name" value="Translational regulator CsrA"/>
    <property type="match status" value="1"/>
</dbReference>
<dbReference type="RefSeq" id="WP_074217886.1">
    <property type="nucleotide sequence ID" value="NZ_FSRG01000008.1"/>
</dbReference>
<dbReference type="GO" id="GO:0048027">
    <property type="term" value="F:mRNA 5'-UTR binding"/>
    <property type="evidence" value="ECO:0007669"/>
    <property type="project" value="UniProtKB-UniRule"/>
</dbReference>
<dbReference type="GO" id="GO:0044781">
    <property type="term" value="P:bacterial-type flagellum organization"/>
    <property type="evidence" value="ECO:0007669"/>
    <property type="project" value="UniProtKB-KW"/>
</dbReference>
<dbReference type="STRING" id="1121457.SAMN02745161_3150"/>
<keyword evidence="2 5" id="KW-0678">Repressor</keyword>
<accession>A0A1N6J4N5</accession>
<proteinExistence type="inferred from homology"/>
<dbReference type="NCBIfam" id="NF002469">
    <property type="entry name" value="PRK01712.1"/>
    <property type="match status" value="1"/>
</dbReference>
<comment type="similarity">
    <text evidence="5">Belongs to the CsrA/RsmA family.</text>
</comment>
<keyword evidence="1 5" id="KW-0963">Cytoplasm</keyword>
<dbReference type="PANTHER" id="PTHR34984">
    <property type="entry name" value="CARBON STORAGE REGULATOR"/>
    <property type="match status" value="1"/>
</dbReference>
<comment type="subunit">
    <text evidence="5">Homodimer; the beta-strands of each monomer intercalate to form a hydrophobic core, while the alpha-helices form wings that extend away from the core.</text>
</comment>
<dbReference type="Pfam" id="PF02599">
    <property type="entry name" value="CsrA"/>
    <property type="match status" value="1"/>
</dbReference>
<dbReference type="GO" id="GO:0006109">
    <property type="term" value="P:regulation of carbohydrate metabolic process"/>
    <property type="evidence" value="ECO:0007669"/>
    <property type="project" value="InterPro"/>
</dbReference>
<dbReference type="FunFam" id="2.60.40.4380:FF:000002">
    <property type="entry name" value="Translational regulator CsrA"/>
    <property type="match status" value="1"/>
</dbReference>
<keyword evidence="7" id="KW-1185">Reference proteome</keyword>
<dbReference type="GO" id="GO:0045947">
    <property type="term" value="P:negative regulation of translational initiation"/>
    <property type="evidence" value="ECO:0007669"/>
    <property type="project" value="UniProtKB-UniRule"/>
</dbReference>
<sequence>MLILTRRAGESLCIGDNIKVTVLSVQGKQVKIGLDIPDKMPVYREEVYLRIKEQNRQASETLDTDFLMATELWKSKKK</sequence>
<dbReference type="AlphaFoldDB" id="A0A1N6J4N5"/>
<keyword evidence="5" id="KW-1005">Bacterial flagellum biogenesis</keyword>
<evidence type="ECO:0000256" key="5">
    <source>
        <dbReference type="HAMAP-Rule" id="MF_00167"/>
    </source>
</evidence>